<dbReference type="AlphaFoldDB" id="A0A7C4RXT7"/>
<dbReference type="EMBL" id="DSZT01000078">
    <property type="protein sequence ID" value="HGU41816.1"/>
    <property type="molecule type" value="Genomic_DNA"/>
</dbReference>
<name>A0A7C4RXT7_FERPE</name>
<reference evidence="1" key="1">
    <citation type="journal article" date="2020" name="mSystems">
        <title>Genome- and Community-Level Interaction Insights into Carbon Utilization and Element Cycling Functions of Hydrothermarchaeota in Hydrothermal Sediment.</title>
        <authorList>
            <person name="Zhou Z."/>
            <person name="Liu Y."/>
            <person name="Xu W."/>
            <person name="Pan J."/>
            <person name="Luo Z.H."/>
            <person name="Li M."/>
        </authorList>
    </citation>
    <scope>NUCLEOTIDE SEQUENCE [LARGE SCALE GENOMIC DNA]</scope>
    <source>
        <strain evidence="1">SpSt-604</strain>
    </source>
</reference>
<organism evidence="1">
    <name type="scientific">Fervidobacterium pennivorans</name>
    <dbReference type="NCBI Taxonomy" id="93466"/>
    <lineage>
        <taxon>Bacteria</taxon>
        <taxon>Thermotogati</taxon>
        <taxon>Thermotogota</taxon>
        <taxon>Thermotogae</taxon>
        <taxon>Thermotogales</taxon>
        <taxon>Fervidobacteriaceae</taxon>
        <taxon>Fervidobacterium</taxon>
    </lineage>
</organism>
<evidence type="ECO:0000313" key="1">
    <source>
        <dbReference type="EMBL" id="HGU41816.1"/>
    </source>
</evidence>
<proteinExistence type="predicted"/>
<sequence length="119" mass="13978">MIERRGQYLLVGSHEWAWSRRTSGFPVYALVNVGSGFEMQKIGETSKKLMKYSLPKYTVAVVREYVSNLGNRRYYVYIFKDDIIKEYILSEVENFTFEAGGEDQKILSFIREWVLSKEV</sequence>
<gene>
    <name evidence="1" type="ORF">ENT72_02685</name>
</gene>
<protein>
    <submittedName>
        <fullName evidence="1">Uncharacterized protein</fullName>
    </submittedName>
</protein>
<comment type="caution">
    <text evidence="1">The sequence shown here is derived from an EMBL/GenBank/DDBJ whole genome shotgun (WGS) entry which is preliminary data.</text>
</comment>
<accession>A0A7C4RXT7</accession>